<sequence length="51" mass="5913">MQAQCSDVWQWQHEPVRGYTVSGAYQLLQSQQTVTLDAAEDLIWHQQVPLK</sequence>
<accession>A0A392UUJ1</accession>
<reference evidence="1 2" key="1">
    <citation type="journal article" date="2018" name="Front. Plant Sci.">
        <title>Red Clover (Trifolium pratense) and Zigzag Clover (T. medium) - A Picture of Genomic Similarities and Differences.</title>
        <authorList>
            <person name="Dluhosova J."/>
            <person name="Istvanek J."/>
            <person name="Nedelnik J."/>
            <person name="Repkova J."/>
        </authorList>
    </citation>
    <scope>NUCLEOTIDE SEQUENCE [LARGE SCALE GENOMIC DNA]</scope>
    <source>
        <strain evidence="2">cv. 10/8</strain>
        <tissue evidence="1">Leaf</tissue>
    </source>
</reference>
<dbReference type="EMBL" id="LXQA010979474">
    <property type="protein sequence ID" value="MCI79694.1"/>
    <property type="molecule type" value="Genomic_DNA"/>
</dbReference>
<evidence type="ECO:0000313" key="1">
    <source>
        <dbReference type="EMBL" id="MCI79694.1"/>
    </source>
</evidence>
<protein>
    <submittedName>
        <fullName evidence="1">Heat-shock protein</fullName>
    </submittedName>
</protein>
<gene>
    <name evidence="1" type="ORF">A2U01_0100965</name>
</gene>
<comment type="caution">
    <text evidence="1">The sequence shown here is derived from an EMBL/GenBank/DDBJ whole genome shotgun (WGS) entry which is preliminary data.</text>
</comment>
<keyword evidence="2" id="KW-1185">Reference proteome</keyword>
<dbReference type="Proteomes" id="UP000265520">
    <property type="component" value="Unassembled WGS sequence"/>
</dbReference>
<proteinExistence type="predicted"/>
<evidence type="ECO:0000313" key="2">
    <source>
        <dbReference type="Proteomes" id="UP000265520"/>
    </source>
</evidence>
<dbReference type="AlphaFoldDB" id="A0A392UUJ1"/>
<name>A0A392UUJ1_9FABA</name>
<organism evidence="1 2">
    <name type="scientific">Trifolium medium</name>
    <dbReference type="NCBI Taxonomy" id="97028"/>
    <lineage>
        <taxon>Eukaryota</taxon>
        <taxon>Viridiplantae</taxon>
        <taxon>Streptophyta</taxon>
        <taxon>Embryophyta</taxon>
        <taxon>Tracheophyta</taxon>
        <taxon>Spermatophyta</taxon>
        <taxon>Magnoliopsida</taxon>
        <taxon>eudicotyledons</taxon>
        <taxon>Gunneridae</taxon>
        <taxon>Pentapetalae</taxon>
        <taxon>rosids</taxon>
        <taxon>fabids</taxon>
        <taxon>Fabales</taxon>
        <taxon>Fabaceae</taxon>
        <taxon>Papilionoideae</taxon>
        <taxon>50 kb inversion clade</taxon>
        <taxon>NPAAA clade</taxon>
        <taxon>Hologalegina</taxon>
        <taxon>IRL clade</taxon>
        <taxon>Trifolieae</taxon>
        <taxon>Trifolium</taxon>
    </lineage>
</organism>
<feature type="non-terminal residue" evidence="1">
    <location>
        <position position="51"/>
    </location>
</feature>